<protein>
    <submittedName>
        <fullName evidence="1">Uncharacterized protein</fullName>
    </submittedName>
</protein>
<dbReference type="Proteomes" id="UP000219775">
    <property type="component" value="Unassembled WGS sequence"/>
</dbReference>
<accession>A0A2A8BX80</accession>
<comment type="caution">
    <text evidence="1">The sequence shown here is derived from an EMBL/GenBank/DDBJ whole genome shotgun (WGS) entry which is preliminary data.</text>
</comment>
<evidence type="ECO:0000313" key="2">
    <source>
        <dbReference type="Proteomes" id="UP000219775"/>
    </source>
</evidence>
<gene>
    <name evidence="1" type="ORF">CN613_27850</name>
</gene>
<dbReference type="EMBL" id="NUDP01000182">
    <property type="protein sequence ID" value="PEM61923.1"/>
    <property type="molecule type" value="Genomic_DNA"/>
</dbReference>
<proteinExistence type="predicted"/>
<feature type="non-terminal residue" evidence="1">
    <location>
        <position position="1"/>
    </location>
</feature>
<name>A0A2A8BX80_9BACI</name>
<sequence length="74" mass="8584">KGGIQLSSKELDILRRKTRAKGIYCIGTKRVHMEVVQTQEEMRLFDEARYEKVYGKNAKVIPNYDIQELKRGVG</sequence>
<evidence type="ECO:0000313" key="1">
    <source>
        <dbReference type="EMBL" id="PEM61923.1"/>
    </source>
</evidence>
<dbReference type="AlphaFoldDB" id="A0A2A8BX80"/>
<reference evidence="1 2" key="1">
    <citation type="submission" date="2017-09" db="EMBL/GenBank/DDBJ databases">
        <title>Large-scale bioinformatics analysis of Bacillus genomes uncovers conserved roles of natural products in bacterial physiology.</title>
        <authorList>
            <consortium name="Agbiome Team Llc"/>
            <person name="Bleich R.M."/>
            <person name="Grubbs K.J."/>
            <person name="Santa Maria K.C."/>
            <person name="Allen S.E."/>
            <person name="Farag S."/>
            <person name="Shank E.A."/>
            <person name="Bowers A."/>
        </authorList>
    </citation>
    <scope>NUCLEOTIDE SEQUENCE [LARGE SCALE GENOMIC DNA]</scope>
    <source>
        <strain evidence="1 2">AFS009893</strain>
    </source>
</reference>
<organism evidence="1 2">
    <name type="scientific">Bacillus pseudomycoides</name>
    <dbReference type="NCBI Taxonomy" id="64104"/>
    <lineage>
        <taxon>Bacteria</taxon>
        <taxon>Bacillati</taxon>
        <taxon>Bacillota</taxon>
        <taxon>Bacilli</taxon>
        <taxon>Bacillales</taxon>
        <taxon>Bacillaceae</taxon>
        <taxon>Bacillus</taxon>
        <taxon>Bacillus cereus group</taxon>
    </lineage>
</organism>